<reference evidence="4" key="1">
    <citation type="journal article" date="2019" name="Int. J. Syst. Evol. Microbiol.">
        <title>The Global Catalogue of Microorganisms (GCM) 10K type strain sequencing project: providing services to taxonomists for standard genome sequencing and annotation.</title>
        <authorList>
            <consortium name="The Broad Institute Genomics Platform"/>
            <consortium name="The Broad Institute Genome Sequencing Center for Infectious Disease"/>
            <person name="Wu L."/>
            <person name="Ma J."/>
        </authorList>
    </citation>
    <scope>NUCLEOTIDE SEQUENCE [LARGE SCALE GENOMIC DNA]</scope>
    <source>
        <strain evidence="4">KCTC 22671</strain>
    </source>
</reference>
<dbReference type="PANTHER" id="PTHR46401">
    <property type="entry name" value="GLYCOSYLTRANSFERASE WBBK-RELATED"/>
    <property type="match status" value="1"/>
</dbReference>
<proteinExistence type="predicted"/>
<comment type="caution">
    <text evidence="3">The sequence shown here is derived from an EMBL/GenBank/DDBJ whole genome shotgun (WGS) entry which is preliminary data.</text>
</comment>
<dbReference type="Pfam" id="PF00534">
    <property type="entry name" value="Glycos_transf_1"/>
    <property type="match status" value="1"/>
</dbReference>
<dbReference type="RefSeq" id="WP_379812617.1">
    <property type="nucleotide sequence ID" value="NZ_JBHUPC010000020.1"/>
</dbReference>
<dbReference type="Proteomes" id="UP001597534">
    <property type="component" value="Unassembled WGS sequence"/>
</dbReference>
<dbReference type="PANTHER" id="PTHR46401:SF2">
    <property type="entry name" value="GLYCOSYLTRANSFERASE WBBK-RELATED"/>
    <property type="match status" value="1"/>
</dbReference>
<evidence type="ECO:0000259" key="2">
    <source>
        <dbReference type="Pfam" id="PF00534"/>
    </source>
</evidence>
<organism evidence="3 4">
    <name type="scientific">Flavobacterium chuncheonense</name>
    <dbReference type="NCBI Taxonomy" id="2026653"/>
    <lineage>
        <taxon>Bacteria</taxon>
        <taxon>Pseudomonadati</taxon>
        <taxon>Bacteroidota</taxon>
        <taxon>Flavobacteriia</taxon>
        <taxon>Flavobacteriales</taxon>
        <taxon>Flavobacteriaceae</taxon>
        <taxon>Flavobacterium</taxon>
    </lineage>
</organism>
<name>A0ABW5YQA2_9FLAO</name>
<sequence length="358" mass="42415">MKNKILLESHNLNNLASGLGTFNFELIKAISNQNIDDLDIVLNIGNITKFKQIFGNKFSYKQYFTFQRYPMLYTRQKFNLWHSLNQNIKLEPHHKSKYILTVHDVNFFEEISNDYNHKRNKLFVEKIKRADKVVYISEFAKEQTHQYFDLSGKEESIIYNGNPVFNLLDTNNISSDFLKENDPFFFSIGDFIERKNFEAIVKMMSHFNDYKLIIAGNNTKKYGEVIRNLIIERKLENKVFLAGKISNELKQFYLKNCSAFLFPSIREGFGLPPIEAMRFQKPVFLSKYTSLPEIGGDAAFYWDNFDEIEMKEKVISELNYFENNKSQMEEKLLKRALYFSWDKAAEEYLKLYRQTLNL</sequence>
<dbReference type="SUPFAM" id="SSF53756">
    <property type="entry name" value="UDP-Glycosyltransferase/glycogen phosphorylase"/>
    <property type="match status" value="1"/>
</dbReference>
<evidence type="ECO:0000313" key="3">
    <source>
        <dbReference type="EMBL" id="MFD2892887.1"/>
    </source>
</evidence>
<accession>A0ABW5YQA2</accession>
<feature type="domain" description="Glycosyl transferase family 1" evidence="2">
    <location>
        <begin position="177"/>
        <end position="316"/>
    </location>
</feature>
<dbReference type="InterPro" id="IPR001296">
    <property type="entry name" value="Glyco_trans_1"/>
</dbReference>
<keyword evidence="1" id="KW-0808">Transferase</keyword>
<gene>
    <name evidence="3" type="ORF">ACFS5J_12775</name>
</gene>
<dbReference type="Gene3D" id="3.40.50.2000">
    <property type="entry name" value="Glycogen Phosphorylase B"/>
    <property type="match status" value="2"/>
</dbReference>
<keyword evidence="4" id="KW-1185">Reference proteome</keyword>
<protein>
    <submittedName>
        <fullName evidence="3">Glycosyltransferase family 4 protein</fullName>
    </submittedName>
</protein>
<evidence type="ECO:0000313" key="4">
    <source>
        <dbReference type="Proteomes" id="UP001597534"/>
    </source>
</evidence>
<evidence type="ECO:0000256" key="1">
    <source>
        <dbReference type="ARBA" id="ARBA00022679"/>
    </source>
</evidence>
<dbReference type="CDD" id="cd03809">
    <property type="entry name" value="GT4_MtfB-like"/>
    <property type="match status" value="1"/>
</dbReference>
<dbReference type="EMBL" id="JBHUPC010000020">
    <property type="protein sequence ID" value="MFD2892887.1"/>
    <property type="molecule type" value="Genomic_DNA"/>
</dbReference>